<dbReference type="InterPro" id="IPR007395">
    <property type="entry name" value="Zn_peptidase_2"/>
</dbReference>
<evidence type="ECO:0008006" key="4">
    <source>
        <dbReference type="Google" id="ProtNLM"/>
    </source>
</evidence>
<name>A0A1D3TV95_9FIRM</name>
<gene>
    <name evidence="2" type="ORF">SAMN05421730_101621</name>
</gene>
<dbReference type="STRING" id="1619234.SAMN05421730_101621"/>
<dbReference type="Pfam" id="PF04298">
    <property type="entry name" value="Zn_peptidase_2"/>
    <property type="match status" value="1"/>
</dbReference>
<dbReference type="OrthoDB" id="9784298at2"/>
<keyword evidence="1" id="KW-0472">Membrane</keyword>
<keyword evidence="1" id="KW-0812">Transmembrane</keyword>
<reference evidence="2 3" key="1">
    <citation type="submission" date="2016-09" db="EMBL/GenBank/DDBJ databases">
        <authorList>
            <person name="Capua I."/>
            <person name="De Benedictis P."/>
            <person name="Joannis T."/>
            <person name="Lombin L.H."/>
            <person name="Cattoli G."/>
        </authorList>
    </citation>
    <scope>NUCLEOTIDE SEQUENCE [LARGE SCALE GENOMIC DNA]</scope>
    <source>
        <strain evidence="2 3">GluBS11</strain>
    </source>
</reference>
<dbReference type="PANTHER" id="PTHR36434">
    <property type="entry name" value="MEMBRANE PROTEASE YUGP-RELATED"/>
    <property type="match status" value="1"/>
</dbReference>
<dbReference type="Proteomes" id="UP000199315">
    <property type="component" value="Unassembled WGS sequence"/>
</dbReference>
<dbReference type="RefSeq" id="WP_091234801.1">
    <property type="nucleotide sequence ID" value="NZ_FMKA01000016.1"/>
</dbReference>
<feature type="transmembrane region" description="Helical" evidence="1">
    <location>
        <begin position="20"/>
        <end position="38"/>
    </location>
</feature>
<protein>
    <recommendedName>
        <fullName evidence="4">Neutral zinc metallopeptidase</fullName>
    </recommendedName>
</protein>
<evidence type="ECO:0000256" key="1">
    <source>
        <dbReference type="SAM" id="Phobius"/>
    </source>
</evidence>
<evidence type="ECO:0000313" key="3">
    <source>
        <dbReference type="Proteomes" id="UP000199315"/>
    </source>
</evidence>
<dbReference type="PANTHER" id="PTHR36434:SF1">
    <property type="entry name" value="MEMBRANE PROTEASE YUGP-RELATED"/>
    <property type="match status" value="1"/>
</dbReference>
<proteinExistence type="predicted"/>
<accession>A0A1D3TV95</accession>
<feature type="transmembrane region" description="Helical" evidence="1">
    <location>
        <begin position="147"/>
        <end position="174"/>
    </location>
</feature>
<dbReference type="AlphaFoldDB" id="A0A1D3TV95"/>
<feature type="transmembrane region" description="Helical" evidence="1">
    <location>
        <begin position="210"/>
        <end position="234"/>
    </location>
</feature>
<keyword evidence="3" id="KW-1185">Reference proteome</keyword>
<dbReference type="EMBL" id="FMKA01000016">
    <property type="protein sequence ID" value="SCP98052.1"/>
    <property type="molecule type" value="Genomic_DNA"/>
</dbReference>
<evidence type="ECO:0000313" key="2">
    <source>
        <dbReference type="EMBL" id="SCP98052.1"/>
    </source>
</evidence>
<organism evidence="2 3">
    <name type="scientific">Anaerobium acetethylicum</name>
    <dbReference type="NCBI Taxonomy" id="1619234"/>
    <lineage>
        <taxon>Bacteria</taxon>
        <taxon>Bacillati</taxon>
        <taxon>Bacillota</taxon>
        <taxon>Clostridia</taxon>
        <taxon>Lachnospirales</taxon>
        <taxon>Lachnospiraceae</taxon>
        <taxon>Anaerobium</taxon>
    </lineage>
</organism>
<sequence length="242" mass="26008">MLNILGAYYNTGYMNYWDPTYILVIIGAVISLIASAKVKTTFAKYSKVRSKARMTGAEAAKRILNASGIYGVRIERVAGSLTDHYDPRDKVLRLSDAVYGDTSVAAIGVAAHECGHAIQDEKGYAPLVLRSTLVPAANFGSKAAWPLIILGVVMGSLQPLIFIGILMFSISVLFTLVTLPVEFNASRRAIAVLGDTDILNREELKGTEKVLTAAALTYVASAAAAILSLLRLILIFGGRDRD</sequence>
<keyword evidence="1" id="KW-1133">Transmembrane helix</keyword>